<comment type="caution">
    <text evidence="2">The sequence shown here is derived from an EMBL/GenBank/DDBJ whole genome shotgun (WGS) entry which is preliminary data.</text>
</comment>
<feature type="transmembrane region" description="Helical" evidence="1">
    <location>
        <begin position="39"/>
        <end position="55"/>
    </location>
</feature>
<protein>
    <submittedName>
        <fullName evidence="2">Uncharacterized protein</fullName>
    </submittedName>
</protein>
<keyword evidence="1" id="KW-1133">Transmembrane helix</keyword>
<reference evidence="2 3" key="1">
    <citation type="submission" date="2019-08" db="EMBL/GenBank/DDBJ databases">
        <title>Genome of Psychroserpens burtonensis ACAM 167.</title>
        <authorList>
            <person name="Bowman J.P."/>
        </authorList>
    </citation>
    <scope>NUCLEOTIDE SEQUENCE [LARGE SCALE GENOMIC DNA]</scope>
    <source>
        <strain evidence="2 3">ACAM 167</strain>
    </source>
</reference>
<evidence type="ECO:0000313" key="3">
    <source>
        <dbReference type="Proteomes" id="UP000321938"/>
    </source>
</evidence>
<keyword evidence="1" id="KW-0472">Membrane</keyword>
<proteinExistence type="predicted"/>
<dbReference type="Proteomes" id="UP000321938">
    <property type="component" value="Unassembled WGS sequence"/>
</dbReference>
<evidence type="ECO:0000256" key="1">
    <source>
        <dbReference type="SAM" id="Phobius"/>
    </source>
</evidence>
<accession>A0A5C7B1I2</accession>
<dbReference type="RefSeq" id="WP_147232228.1">
    <property type="nucleotide sequence ID" value="NZ_VOSB01000063.1"/>
</dbReference>
<dbReference type="AlphaFoldDB" id="A0A5C7B1I2"/>
<feature type="transmembrane region" description="Helical" evidence="1">
    <location>
        <begin position="142"/>
        <end position="163"/>
    </location>
</feature>
<keyword evidence="1" id="KW-0812">Transmembrane</keyword>
<dbReference type="OrthoDB" id="1351883at2"/>
<name>A0A5C7B1I2_9FLAO</name>
<evidence type="ECO:0000313" key="2">
    <source>
        <dbReference type="EMBL" id="TXE13803.1"/>
    </source>
</evidence>
<organism evidence="2 3">
    <name type="scientific">Psychroserpens burtonensis</name>
    <dbReference type="NCBI Taxonomy" id="49278"/>
    <lineage>
        <taxon>Bacteria</taxon>
        <taxon>Pseudomonadati</taxon>
        <taxon>Bacteroidota</taxon>
        <taxon>Flavobacteriia</taxon>
        <taxon>Flavobacteriales</taxon>
        <taxon>Flavobacteriaceae</taxon>
        <taxon>Psychroserpens</taxon>
    </lineage>
</organism>
<feature type="transmembrane region" description="Helical" evidence="1">
    <location>
        <begin position="61"/>
        <end position="78"/>
    </location>
</feature>
<dbReference type="EMBL" id="VOSB01000063">
    <property type="protein sequence ID" value="TXE13803.1"/>
    <property type="molecule type" value="Genomic_DNA"/>
</dbReference>
<keyword evidence="3" id="KW-1185">Reference proteome</keyword>
<sequence>MEQIKTKKHTKFTLELIFSEADKMATHILDSISENRNKSFLLFAFITSILSFSFLKITEHNYSYSVLLAGSIISLWFLRKNLFPQTISFTGALPENMFNSYFDSFKKEKLEKEYLATQIESYNSAMNNNRVQMSKMVSRFKISAIITLVSFFLFGFVFLFGLIESVPT</sequence>
<gene>
    <name evidence="2" type="ORF">ES692_17825</name>
</gene>